<evidence type="ECO:0000256" key="1">
    <source>
        <dbReference type="SAM" id="MobiDB-lite"/>
    </source>
</evidence>
<protein>
    <recommendedName>
        <fullName evidence="2">SMODS and SLOG-associating 2TM effector domain-containing protein</fullName>
    </recommendedName>
</protein>
<dbReference type="NCBIfam" id="NF033633">
    <property type="entry name" value="SLATT_2"/>
    <property type="match status" value="1"/>
</dbReference>
<dbReference type="OrthoDB" id="4536877at2"/>
<organism evidence="3 4">
    <name type="scientific">Streptomyces violaceoruber</name>
    <dbReference type="NCBI Taxonomy" id="1935"/>
    <lineage>
        <taxon>Bacteria</taxon>
        <taxon>Bacillati</taxon>
        <taxon>Actinomycetota</taxon>
        <taxon>Actinomycetes</taxon>
        <taxon>Kitasatosporales</taxon>
        <taxon>Streptomycetaceae</taxon>
        <taxon>Streptomyces</taxon>
        <taxon>Streptomyces violaceoruber group</taxon>
    </lineage>
</organism>
<dbReference type="Pfam" id="PF18183">
    <property type="entry name" value="SLATT_2"/>
    <property type="match status" value="1"/>
</dbReference>
<sequence length="279" mass="29419">MSQPDMQPEGPPRKESDAGSGENGVVHSASDAGPGPGPGSAGQKRAAGGRGGRDLTGRPFPLGDWGEPAERLDELYRWVEAGALDTADWYLNDRVWKRRAARGLRMGTAAGAVAGAALPLLDLTGALSGSAGWGYLSLLLGAACMACDRYFGLTSGWIRNLATAQAVQRRLQVLQFDWASECVREVLGPTEGTASEATERCLGVLRRFSEDVTELVRSETADWMVEFRAGPAPMGMQALASGSAGGRGEQGAAPGRFAMPSVAARPNMPRQRPPESPPR</sequence>
<reference evidence="3 4" key="1">
    <citation type="submission" date="2017-03" db="EMBL/GenBank/DDBJ databases">
        <title>Complete Genome Sequence of a natural compounds producer, Streptomyces violaceus S21.</title>
        <authorList>
            <person name="Zhong C."/>
            <person name="Zhao Z."/>
            <person name="Fu J."/>
            <person name="Zong G."/>
            <person name="Qin R."/>
            <person name="Cao G."/>
        </authorList>
    </citation>
    <scope>NUCLEOTIDE SEQUENCE [LARGE SCALE GENOMIC DNA]</scope>
    <source>
        <strain evidence="3 4">S21</strain>
    </source>
</reference>
<feature type="domain" description="SMODS and SLOG-associating 2TM effector" evidence="2">
    <location>
        <begin position="54"/>
        <end position="242"/>
    </location>
</feature>
<gene>
    <name evidence="3" type="ORF">B1H20_15390</name>
</gene>
<evidence type="ECO:0000259" key="2">
    <source>
        <dbReference type="Pfam" id="PF18183"/>
    </source>
</evidence>
<evidence type="ECO:0000313" key="4">
    <source>
        <dbReference type="Proteomes" id="UP000192445"/>
    </source>
</evidence>
<dbReference type="RefSeq" id="WP_030119989.1">
    <property type="nucleotide sequence ID" value="NZ_CP020570.1"/>
</dbReference>
<feature type="region of interest" description="Disordered" evidence="1">
    <location>
        <begin position="1"/>
        <end position="64"/>
    </location>
</feature>
<accession>A0A1V0UBU6</accession>
<dbReference type="AlphaFoldDB" id="A0A1V0UBU6"/>
<dbReference type="STRING" id="1935.B1H20_15390"/>
<dbReference type="EMBL" id="CP020570">
    <property type="protein sequence ID" value="ARF62621.1"/>
    <property type="molecule type" value="Genomic_DNA"/>
</dbReference>
<proteinExistence type="predicted"/>
<dbReference type="GeneID" id="63980910"/>
<evidence type="ECO:0000313" key="3">
    <source>
        <dbReference type="EMBL" id="ARF62621.1"/>
    </source>
</evidence>
<name>A0A1V0UBU6_STRVN</name>
<dbReference type="KEGG" id="svu:B1H20_15390"/>
<feature type="region of interest" description="Disordered" evidence="1">
    <location>
        <begin position="239"/>
        <end position="279"/>
    </location>
</feature>
<dbReference type="Proteomes" id="UP000192445">
    <property type="component" value="Chromosome"/>
</dbReference>
<dbReference type="InterPro" id="IPR040688">
    <property type="entry name" value="SLATT_2"/>
</dbReference>